<dbReference type="PROSITE" id="PS00101">
    <property type="entry name" value="HEXAPEP_TRANSFERASES"/>
    <property type="match status" value="1"/>
</dbReference>
<name>A0ABZ3C4A8_9ACTN</name>
<reference evidence="6 7" key="1">
    <citation type="journal article" date="2023" name="Environ Microbiome">
        <title>A coral-associated actinobacterium mitigates coral bleaching under heat stress.</title>
        <authorList>
            <person name="Li J."/>
            <person name="Zou Y."/>
            <person name="Li Q."/>
            <person name="Zhang J."/>
            <person name="Bourne D.G."/>
            <person name="Lyu Y."/>
            <person name="Liu C."/>
            <person name="Zhang S."/>
        </authorList>
    </citation>
    <scope>NUCLEOTIDE SEQUENCE [LARGE SCALE GENOMIC DNA]</scope>
    <source>
        <strain evidence="6 7">SCSIO 13291</strain>
    </source>
</reference>
<evidence type="ECO:0000256" key="3">
    <source>
        <dbReference type="ARBA" id="ARBA00022737"/>
    </source>
</evidence>
<dbReference type="Proteomes" id="UP001434337">
    <property type="component" value="Chromosome"/>
</dbReference>
<feature type="region of interest" description="Disordered" evidence="5">
    <location>
        <begin position="219"/>
        <end position="240"/>
    </location>
</feature>
<dbReference type="EMBL" id="CP115965">
    <property type="protein sequence ID" value="WZW97366.1"/>
    <property type="molecule type" value="Genomic_DNA"/>
</dbReference>
<feature type="region of interest" description="Disordered" evidence="5">
    <location>
        <begin position="1"/>
        <end position="37"/>
    </location>
</feature>
<dbReference type="CDD" id="cd03354">
    <property type="entry name" value="LbH_SAT"/>
    <property type="match status" value="1"/>
</dbReference>
<dbReference type="SUPFAM" id="SSF51161">
    <property type="entry name" value="Trimeric LpxA-like enzymes"/>
    <property type="match status" value="1"/>
</dbReference>
<evidence type="ECO:0000256" key="2">
    <source>
        <dbReference type="ARBA" id="ARBA00022679"/>
    </source>
</evidence>
<organism evidence="6 7">
    <name type="scientific">Propioniciclava soli</name>
    <dbReference type="NCBI Taxonomy" id="2775081"/>
    <lineage>
        <taxon>Bacteria</taxon>
        <taxon>Bacillati</taxon>
        <taxon>Actinomycetota</taxon>
        <taxon>Actinomycetes</taxon>
        <taxon>Propionibacteriales</taxon>
        <taxon>Propionibacteriaceae</taxon>
        <taxon>Propioniciclava</taxon>
    </lineage>
</organism>
<dbReference type="InterPro" id="IPR011004">
    <property type="entry name" value="Trimer_LpxA-like_sf"/>
</dbReference>
<comment type="similarity">
    <text evidence="1">Belongs to the transferase hexapeptide repeat family.</text>
</comment>
<feature type="compositionally biased region" description="Basic and acidic residues" evidence="5">
    <location>
        <begin position="1"/>
        <end position="18"/>
    </location>
</feature>
<dbReference type="InterPro" id="IPR045304">
    <property type="entry name" value="LbH_SAT"/>
</dbReference>
<keyword evidence="7" id="KW-1185">Reference proteome</keyword>
<evidence type="ECO:0000313" key="6">
    <source>
        <dbReference type="EMBL" id="WZW97366.1"/>
    </source>
</evidence>
<dbReference type="InterPro" id="IPR018357">
    <property type="entry name" value="Hexapep_transf_CS"/>
</dbReference>
<dbReference type="RefSeq" id="WP_232547557.1">
    <property type="nucleotide sequence ID" value="NZ_CP115965.1"/>
</dbReference>
<evidence type="ECO:0000313" key="7">
    <source>
        <dbReference type="Proteomes" id="UP001434337"/>
    </source>
</evidence>
<evidence type="ECO:0000256" key="1">
    <source>
        <dbReference type="ARBA" id="ARBA00007274"/>
    </source>
</evidence>
<sequence length="240" mass="24858">MHDTHFDDAGTGADDTRAHSTGVGNSGAERAASPLPPPRTRWVAAVARVPFVEQLRDDVRQHESPFVPGFQAVATARLGQWLDEGRFPKPAAAALRPLQRVASTVVRNVYGIELPHTAKLGRRVRIAHQSGIVIHPQAVIGDDVVIRQNVTIGAGSGVFTGRREAPIVGNRVSIGAGATLVGPITIGDDAVIGPGAVVMTNVPAGATVLAQPPRVIRRAAPRASEAADPTGTSASSGGQS</sequence>
<gene>
    <name evidence="6" type="ORF">PCC79_10615</name>
</gene>
<evidence type="ECO:0000256" key="5">
    <source>
        <dbReference type="SAM" id="MobiDB-lite"/>
    </source>
</evidence>
<evidence type="ECO:0000256" key="4">
    <source>
        <dbReference type="ARBA" id="ARBA00023315"/>
    </source>
</evidence>
<dbReference type="Pfam" id="PF00132">
    <property type="entry name" value="Hexapep"/>
    <property type="match status" value="1"/>
</dbReference>
<feature type="compositionally biased region" description="Polar residues" evidence="5">
    <location>
        <begin position="230"/>
        <end position="240"/>
    </location>
</feature>
<accession>A0ABZ3C4A8</accession>
<protein>
    <recommendedName>
        <fullName evidence="8">Serine O-acetyltransferase</fullName>
    </recommendedName>
</protein>
<keyword evidence="3" id="KW-0677">Repeat</keyword>
<dbReference type="InterPro" id="IPR001451">
    <property type="entry name" value="Hexapep"/>
</dbReference>
<keyword evidence="4" id="KW-0012">Acyltransferase</keyword>
<evidence type="ECO:0008006" key="8">
    <source>
        <dbReference type="Google" id="ProtNLM"/>
    </source>
</evidence>
<dbReference type="Gene3D" id="2.160.10.10">
    <property type="entry name" value="Hexapeptide repeat proteins"/>
    <property type="match status" value="1"/>
</dbReference>
<dbReference type="PANTHER" id="PTHR42811">
    <property type="entry name" value="SERINE ACETYLTRANSFERASE"/>
    <property type="match status" value="1"/>
</dbReference>
<proteinExistence type="inferred from homology"/>
<keyword evidence="2" id="KW-0808">Transferase</keyword>